<dbReference type="Pfam" id="PF04299">
    <property type="entry name" value="FMN_bind_2"/>
    <property type="match status" value="1"/>
</dbReference>
<dbReference type="InterPro" id="IPR007396">
    <property type="entry name" value="TR_PAI2-type"/>
</dbReference>
<name>A0ABS6N6Z0_9RHOB</name>
<evidence type="ECO:0000313" key="2">
    <source>
        <dbReference type="Proteomes" id="UP001166293"/>
    </source>
</evidence>
<accession>A0ABS6N6Z0</accession>
<organism evidence="1 2">
    <name type="scientific">Thalassococcus arenae</name>
    <dbReference type="NCBI Taxonomy" id="2851652"/>
    <lineage>
        <taxon>Bacteria</taxon>
        <taxon>Pseudomonadati</taxon>
        <taxon>Pseudomonadota</taxon>
        <taxon>Alphaproteobacteria</taxon>
        <taxon>Rhodobacterales</taxon>
        <taxon>Roseobacteraceae</taxon>
        <taxon>Thalassococcus</taxon>
    </lineage>
</organism>
<dbReference type="PANTHER" id="PTHR35802:SF1">
    <property type="entry name" value="PROTEASE SYNTHASE AND SPORULATION PROTEIN PAI 2"/>
    <property type="match status" value="1"/>
</dbReference>
<reference evidence="1" key="1">
    <citation type="submission" date="2021-06" db="EMBL/GenBank/DDBJ databases">
        <title>Thalassococcus sp. CAU 1522 isolated from sea sand, Republic of Korea.</title>
        <authorList>
            <person name="Kim W."/>
        </authorList>
    </citation>
    <scope>NUCLEOTIDE SEQUENCE</scope>
    <source>
        <strain evidence="1">CAU 1522</strain>
    </source>
</reference>
<gene>
    <name evidence="1" type="ORF">KUH32_08330</name>
</gene>
<keyword evidence="2" id="KW-1185">Reference proteome</keyword>
<dbReference type="PANTHER" id="PTHR35802">
    <property type="entry name" value="PROTEASE SYNTHASE AND SPORULATION PROTEIN PAI 2"/>
    <property type="match status" value="1"/>
</dbReference>
<dbReference type="EMBL" id="JAHRWL010000001">
    <property type="protein sequence ID" value="MBV2359778.1"/>
    <property type="molecule type" value="Genomic_DNA"/>
</dbReference>
<dbReference type="RefSeq" id="WP_217777573.1">
    <property type="nucleotide sequence ID" value="NZ_JAHRWL010000001.1"/>
</dbReference>
<sequence length="206" mass="22799">MHPNPIFHKTPESRSLAFARDRGFGVLAVSSDGAPMLSHIPFLLAESGGHALLHLVRSNPICRACGDGIAARLDVLGPDGYVSPDWYGVDDQVPTWNYVAVHVLGRLVPLAHERIEEVLEAQSAAYESRLPKAPWTMDKMSAEAKARMLRQILPFRFEIETVDATWKLNQNKDDAVRHRAADHIQGSIGTGLTALQALMRHPPDRE</sequence>
<comment type="caution">
    <text evidence="1">The sequence shown here is derived from an EMBL/GenBank/DDBJ whole genome shotgun (WGS) entry which is preliminary data.</text>
</comment>
<dbReference type="Proteomes" id="UP001166293">
    <property type="component" value="Unassembled WGS sequence"/>
</dbReference>
<protein>
    <submittedName>
        <fullName evidence="1">FMN-binding negative transcriptional regulator</fullName>
    </submittedName>
</protein>
<evidence type="ECO:0000313" key="1">
    <source>
        <dbReference type="EMBL" id="MBV2359778.1"/>
    </source>
</evidence>
<dbReference type="PIRSF" id="PIRSF010372">
    <property type="entry name" value="PaiB"/>
    <property type="match status" value="1"/>
</dbReference>
<proteinExistence type="predicted"/>